<organism evidence="2 3">
    <name type="scientific">Plasmodiophora brassicae</name>
    <name type="common">Clubroot disease agent</name>
    <dbReference type="NCBI Taxonomy" id="37360"/>
    <lineage>
        <taxon>Eukaryota</taxon>
        <taxon>Sar</taxon>
        <taxon>Rhizaria</taxon>
        <taxon>Endomyxa</taxon>
        <taxon>Phytomyxea</taxon>
        <taxon>Plasmodiophorida</taxon>
        <taxon>Plasmodiophoridae</taxon>
        <taxon>Plasmodiophora</taxon>
    </lineage>
</organism>
<name>A0A0G4IGW9_PLABS</name>
<keyword evidence="1" id="KW-1133">Transmembrane helix</keyword>
<feature type="transmembrane region" description="Helical" evidence="1">
    <location>
        <begin position="20"/>
        <end position="40"/>
    </location>
</feature>
<evidence type="ECO:0000256" key="1">
    <source>
        <dbReference type="SAM" id="Phobius"/>
    </source>
</evidence>
<keyword evidence="1" id="KW-0472">Membrane</keyword>
<proteinExistence type="predicted"/>
<gene>
    <name evidence="2" type="ORF">PBRA_000228</name>
</gene>
<dbReference type="AlphaFoldDB" id="A0A0G4IGW9"/>
<sequence length="83" mass="9428">MFLPAIDRHDSASIEDEMTWSQLFVGLLPTLIAVVCELYIGANTPIWARVLLVVWVWTTLAYIVINFVLRRGKRDILPKSLAS</sequence>
<protein>
    <submittedName>
        <fullName evidence="2">Uncharacterized protein</fullName>
    </submittedName>
</protein>
<reference evidence="2 3" key="1">
    <citation type="submission" date="2015-02" db="EMBL/GenBank/DDBJ databases">
        <authorList>
            <person name="Chooi Y.-H."/>
        </authorList>
    </citation>
    <scope>NUCLEOTIDE SEQUENCE [LARGE SCALE GENOMIC DNA]</scope>
    <source>
        <strain evidence="2">E3</strain>
    </source>
</reference>
<keyword evidence="1" id="KW-0812">Transmembrane</keyword>
<keyword evidence="3" id="KW-1185">Reference proteome</keyword>
<evidence type="ECO:0000313" key="3">
    <source>
        <dbReference type="Proteomes" id="UP000039324"/>
    </source>
</evidence>
<dbReference type="Proteomes" id="UP000039324">
    <property type="component" value="Unassembled WGS sequence"/>
</dbReference>
<dbReference type="EMBL" id="CDSF01000001">
    <property type="protein sequence ID" value="CEO94443.1"/>
    <property type="molecule type" value="Genomic_DNA"/>
</dbReference>
<evidence type="ECO:0000313" key="2">
    <source>
        <dbReference type="EMBL" id="CEO94443.1"/>
    </source>
</evidence>
<accession>A0A0G4IGW9</accession>
<feature type="transmembrane region" description="Helical" evidence="1">
    <location>
        <begin position="46"/>
        <end position="69"/>
    </location>
</feature>